<gene>
    <name evidence="2" type="ORF">Slati_1170100</name>
</gene>
<accession>A0AAW2XJ29</accession>
<feature type="compositionally biased region" description="Polar residues" evidence="1">
    <location>
        <begin position="47"/>
        <end position="58"/>
    </location>
</feature>
<evidence type="ECO:0000256" key="1">
    <source>
        <dbReference type="SAM" id="MobiDB-lite"/>
    </source>
</evidence>
<proteinExistence type="predicted"/>
<name>A0AAW2XJ29_9LAMI</name>
<reference evidence="2" key="2">
    <citation type="journal article" date="2024" name="Plant">
        <title>Genomic evolution and insights into agronomic trait innovations of Sesamum species.</title>
        <authorList>
            <person name="Miao H."/>
            <person name="Wang L."/>
            <person name="Qu L."/>
            <person name="Liu H."/>
            <person name="Sun Y."/>
            <person name="Le M."/>
            <person name="Wang Q."/>
            <person name="Wei S."/>
            <person name="Zheng Y."/>
            <person name="Lin W."/>
            <person name="Duan Y."/>
            <person name="Cao H."/>
            <person name="Xiong S."/>
            <person name="Wang X."/>
            <person name="Wei L."/>
            <person name="Li C."/>
            <person name="Ma Q."/>
            <person name="Ju M."/>
            <person name="Zhao R."/>
            <person name="Li G."/>
            <person name="Mu C."/>
            <person name="Tian Q."/>
            <person name="Mei H."/>
            <person name="Zhang T."/>
            <person name="Gao T."/>
            <person name="Zhang H."/>
        </authorList>
    </citation>
    <scope>NUCLEOTIDE SEQUENCE</scope>
    <source>
        <strain evidence="2">KEN1</strain>
    </source>
</reference>
<comment type="caution">
    <text evidence="2">The sequence shown here is derived from an EMBL/GenBank/DDBJ whole genome shotgun (WGS) entry which is preliminary data.</text>
</comment>
<dbReference type="EMBL" id="JACGWN010000004">
    <property type="protein sequence ID" value="KAL0451920.1"/>
    <property type="molecule type" value="Genomic_DNA"/>
</dbReference>
<feature type="compositionally biased region" description="Basic and acidic residues" evidence="1">
    <location>
        <begin position="1"/>
        <end position="22"/>
    </location>
</feature>
<organism evidence="2">
    <name type="scientific">Sesamum latifolium</name>
    <dbReference type="NCBI Taxonomy" id="2727402"/>
    <lineage>
        <taxon>Eukaryota</taxon>
        <taxon>Viridiplantae</taxon>
        <taxon>Streptophyta</taxon>
        <taxon>Embryophyta</taxon>
        <taxon>Tracheophyta</taxon>
        <taxon>Spermatophyta</taxon>
        <taxon>Magnoliopsida</taxon>
        <taxon>eudicotyledons</taxon>
        <taxon>Gunneridae</taxon>
        <taxon>Pentapetalae</taxon>
        <taxon>asterids</taxon>
        <taxon>lamiids</taxon>
        <taxon>Lamiales</taxon>
        <taxon>Pedaliaceae</taxon>
        <taxon>Sesamum</taxon>
    </lineage>
</organism>
<sequence>MEEGREREIPRQQETSRYRGKDIFGSFDPLHWPNGKEGESGAAIVGSESQQSHDSGNRGQHRQPRIKEDNGSEIPAWSLVQSRSFLKQEGNHQVSWGRARGRRPPNFKPTTQIRRRGEGGLVVWSRRGSI</sequence>
<dbReference type="AlphaFoldDB" id="A0AAW2XJ29"/>
<reference evidence="2" key="1">
    <citation type="submission" date="2020-06" db="EMBL/GenBank/DDBJ databases">
        <authorList>
            <person name="Li T."/>
            <person name="Hu X."/>
            <person name="Zhang T."/>
            <person name="Song X."/>
            <person name="Zhang H."/>
            <person name="Dai N."/>
            <person name="Sheng W."/>
            <person name="Hou X."/>
            <person name="Wei L."/>
        </authorList>
    </citation>
    <scope>NUCLEOTIDE SEQUENCE</scope>
    <source>
        <strain evidence="2">KEN1</strain>
        <tissue evidence="2">Leaf</tissue>
    </source>
</reference>
<feature type="region of interest" description="Disordered" evidence="1">
    <location>
        <begin position="1"/>
        <end position="130"/>
    </location>
</feature>
<evidence type="ECO:0000313" key="2">
    <source>
        <dbReference type="EMBL" id="KAL0451920.1"/>
    </source>
</evidence>
<protein>
    <submittedName>
        <fullName evidence="2">Uncharacterized protein</fullName>
    </submittedName>
</protein>